<comment type="caution">
    <text evidence="2">The sequence shown here is derived from an EMBL/GenBank/DDBJ whole genome shotgun (WGS) entry which is preliminary data.</text>
</comment>
<evidence type="ECO:0000313" key="2">
    <source>
        <dbReference type="EMBL" id="OBA17989.1"/>
    </source>
</evidence>
<evidence type="ECO:0000313" key="3">
    <source>
        <dbReference type="Proteomes" id="UP000092555"/>
    </source>
</evidence>
<dbReference type="Proteomes" id="UP000092555">
    <property type="component" value="Unassembled WGS sequence"/>
</dbReference>
<protein>
    <submittedName>
        <fullName evidence="2">Uncharacterized protein</fullName>
    </submittedName>
</protein>
<name>A0A1A0H1T2_9ASCO</name>
<dbReference type="GeneID" id="30028157"/>
<sequence length="107" mass="12660">MAMYKNNAFIRLDRKEKVLWEDNFSFGFSLNQIFSHILPRLFVYLLCAIIFILAKGAWIMNQSHLLKEILRSCELRSPQRTQIFVCYRGNICIHQEEYGHHGHGCNL</sequence>
<keyword evidence="3" id="KW-1185">Reference proteome</keyword>
<proteinExistence type="predicted"/>
<reference evidence="2 3" key="1">
    <citation type="submission" date="2016-05" db="EMBL/GenBank/DDBJ databases">
        <title>Comparative genomics of biotechnologically important yeasts.</title>
        <authorList>
            <consortium name="DOE Joint Genome Institute"/>
            <person name="Riley R."/>
            <person name="Haridas S."/>
            <person name="Wolfe K.H."/>
            <person name="Lopes M.R."/>
            <person name="Hittinger C.T."/>
            <person name="Goker M."/>
            <person name="Salamov A."/>
            <person name="Wisecaver J."/>
            <person name="Long T.M."/>
            <person name="Aerts A.L."/>
            <person name="Barry K."/>
            <person name="Choi C."/>
            <person name="Clum A."/>
            <person name="Coughlan A.Y."/>
            <person name="Deshpande S."/>
            <person name="Douglass A.P."/>
            <person name="Hanson S.J."/>
            <person name="Klenk H.-P."/>
            <person name="LaButti K."/>
            <person name="Lapidus A."/>
            <person name="Lindquist E."/>
            <person name="Lipzen A."/>
            <person name="Meier-kolthoff J.P."/>
            <person name="Ohm R.A."/>
            <person name="Otillar R.P."/>
            <person name="Pangilinan J."/>
            <person name="Peng Y."/>
            <person name="Rokas A."/>
            <person name="Rosa C.A."/>
            <person name="Scheuner C."/>
            <person name="Sibirny A.A."/>
            <person name="Slot J.C."/>
            <person name="Stielow J.B."/>
            <person name="Sun H."/>
            <person name="Kurtzman C.P."/>
            <person name="Blackwell M."/>
            <person name="Grigoriev I.V."/>
            <person name="Jeffries T.W."/>
        </authorList>
    </citation>
    <scope>NUCLEOTIDE SEQUENCE [LARGE SCALE GENOMIC DNA]</scope>
    <source>
        <strain evidence="2 3">NRRL YB-4993</strain>
    </source>
</reference>
<gene>
    <name evidence="2" type="ORF">METBIDRAFT_226506</name>
</gene>
<keyword evidence="1" id="KW-1133">Transmembrane helix</keyword>
<accession>A0A1A0H1T2</accession>
<organism evidence="2 3">
    <name type="scientific">Metschnikowia bicuspidata var. bicuspidata NRRL YB-4993</name>
    <dbReference type="NCBI Taxonomy" id="869754"/>
    <lineage>
        <taxon>Eukaryota</taxon>
        <taxon>Fungi</taxon>
        <taxon>Dikarya</taxon>
        <taxon>Ascomycota</taxon>
        <taxon>Saccharomycotina</taxon>
        <taxon>Pichiomycetes</taxon>
        <taxon>Metschnikowiaceae</taxon>
        <taxon>Metschnikowia</taxon>
    </lineage>
</organism>
<keyword evidence="1" id="KW-0472">Membrane</keyword>
<dbReference type="EMBL" id="LXTC01000009">
    <property type="protein sequence ID" value="OBA17989.1"/>
    <property type="molecule type" value="Genomic_DNA"/>
</dbReference>
<feature type="transmembrane region" description="Helical" evidence="1">
    <location>
        <begin position="41"/>
        <end position="61"/>
    </location>
</feature>
<evidence type="ECO:0000256" key="1">
    <source>
        <dbReference type="SAM" id="Phobius"/>
    </source>
</evidence>
<dbReference type="RefSeq" id="XP_018709384.1">
    <property type="nucleotide sequence ID" value="XM_018855181.1"/>
</dbReference>
<keyword evidence="1" id="KW-0812">Transmembrane</keyword>
<dbReference type="AlphaFoldDB" id="A0A1A0H1T2"/>